<proteinExistence type="predicted"/>
<reference evidence="3" key="1">
    <citation type="journal article" date="2019" name="Int. J. Syst. Evol. Microbiol.">
        <title>The Global Catalogue of Microorganisms (GCM) 10K type strain sequencing project: providing services to taxonomists for standard genome sequencing and annotation.</title>
        <authorList>
            <consortium name="The Broad Institute Genomics Platform"/>
            <consortium name="The Broad Institute Genome Sequencing Center for Infectious Disease"/>
            <person name="Wu L."/>
            <person name="Ma J."/>
        </authorList>
    </citation>
    <scope>NUCLEOTIDE SEQUENCE [LARGE SCALE GENOMIC DNA]</scope>
    <source>
        <strain evidence="3">CGMCC 4.7317</strain>
    </source>
</reference>
<keyword evidence="3" id="KW-1185">Reference proteome</keyword>
<dbReference type="EMBL" id="JBHSTI010000002">
    <property type="protein sequence ID" value="MFC6236899.1"/>
    <property type="molecule type" value="Genomic_DNA"/>
</dbReference>
<feature type="transmembrane region" description="Helical" evidence="1">
    <location>
        <begin position="18"/>
        <end position="36"/>
    </location>
</feature>
<comment type="caution">
    <text evidence="2">The sequence shown here is derived from an EMBL/GenBank/DDBJ whole genome shotgun (WGS) entry which is preliminary data.</text>
</comment>
<accession>A0ABW1SXY7</accession>
<evidence type="ECO:0000256" key="1">
    <source>
        <dbReference type="SAM" id="Phobius"/>
    </source>
</evidence>
<protein>
    <submittedName>
        <fullName evidence="2">DUF5719 family protein</fullName>
    </submittedName>
</protein>
<evidence type="ECO:0000313" key="2">
    <source>
        <dbReference type="EMBL" id="MFC6236899.1"/>
    </source>
</evidence>
<dbReference type="RefSeq" id="WP_386763927.1">
    <property type="nucleotide sequence ID" value="NZ_JBHSTI010000002.1"/>
</dbReference>
<dbReference type="Pfam" id="PF18986">
    <property type="entry name" value="DUF5719"/>
    <property type="match status" value="1"/>
</dbReference>
<evidence type="ECO:0000313" key="3">
    <source>
        <dbReference type="Proteomes" id="UP001596138"/>
    </source>
</evidence>
<keyword evidence="1" id="KW-0812">Transmembrane</keyword>
<keyword evidence="1" id="KW-1133">Transmembrane helix</keyword>
<dbReference type="Proteomes" id="UP001596138">
    <property type="component" value="Unassembled WGS sequence"/>
</dbReference>
<name>A0ABW1SXY7_9ACTN</name>
<gene>
    <name evidence="2" type="ORF">ACFQGU_03345</name>
</gene>
<organism evidence="2 3">
    <name type="scientific">Longivirga aurantiaca</name>
    <dbReference type="NCBI Taxonomy" id="1837743"/>
    <lineage>
        <taxon>Bacteria</taxon>
        <taxon>Bacillati</taxon>
        <taxon>Actinomycetota</taxon>
        <taxon>Actinomycetes</taxon>
        <taxon>Sporichthyales</taxon>
        <taxon>Sporichthyaceae</taxon>
        <taxon>Longivirga</taxon>
    </lineage>
</organism>
<sequence>MSALDTVRAFVRRPWGSVLAGTVAVAVVVGVGLLAAPDQVPVVAEPVVEPVASTELLCPITVATSALVTTVSAGVAPVPGVQDGSAKLATLSSTPDQAPQVIEAPGVVVRDVIEDKVSAPRTARATGSWAAGFGADQVARSGVGASRGLAASPCARPITDGWILGGASTVGRSTQLLLVNDDDRAAQVDLLVFGPDGEVVSPAGSGVVVPPLARSVVRLSALAPDQAYTAVHVVARTGRIAVSALQTAADGLIPLGMSVLPVTQASRRVVIPDIPKVATARLLLLSPSGPADIGVKLLTADGAITPVGLDSVSLDENRLEAISLTEALAGEAAGVVVTSDVPVVAAVVVTTGGDGDLREGDVTAGTPALTAPGVVVGLDVGTVKHVVGIAAPGGATAVRLDLYVGAGTTPVLTRTVEVGAGQSRRVRVTVTEDGSLLVITPLGDGPAYVTREVAEQGPRGPLLALAPVLPTRATTTVPPVVSRPGSALS</sequence>
<keyword evidence="1" id="KW-0472">Membrane</keyword>
<dbReference type="InterPro" id="IPR043777">
    <property type="entry name" value="DUF5719"/>
</dbReference>